<dbReference type="STRING" id="84645.A0A498MW42"/>
<name>A0A498MW42_LABRO</name>
<evidence type="ECO:0000256" key="1">
    <source>
        <dbReference type="ARBA" id="ARBA00022955"/>
    </source>
</evidence>
<reference evidence="4 6" key="1">
    <citation type="submission" date="2018-03" db="EMBL/GenBank/DDBJ databases">
        <title>Draft genome sequence of Rohu Carp (Labeo rohita).</title>
        <authorList>
            <person name="Das P."/>
            <person name="Kushwaha B."/>
            <person name="Joshi C.G."/>
            <person name="Kumar D."/>
            <person name="Nagpure N.S."/>
            <person name="Sahoo L."/>
            <person name="Das S.P."/>
            <person name="Bit A."/>
            <person name="Patnaik S."/>
            <person name="Meher P.K."/>
            <person name="Jayasankar P."/>
            <person name="Koringa P.G."/>
            <person name="Patel N.V."/>
            <person name="Hinsu A.T."/>
            <person name="Kumar R."/>
            <person name="Pandey M."/>
            <person name="Agarwal S."/>
            <person name="Srivastava S."/>
            <person name="Singh M."/>
            <person name="Iquebal M.A."/>
            <person name="Jaiswal S."/>
            <person name="Angadi U.B."/>
            <person name="Kumar N."/>
            <person name="Raza M."/>
            <person name="Shah T.M."/>
            <person name="Rai A."/>
            <person name="Jena J.K."/>
        </authorList>
    </citation>
    <scope>NUCLEOTIDE SEQUENCE [LARGE SCALE GENOMIC DNA]</scope>
    <source>
        <strain evidence="4">DASCIFA01</strain>
        <tissue evidence="4">Testis</tissue>
    </source>
</reference>
<dbReference type="PRINTS" id="PR00081">
    <property type="entry name" value="GDHRDH"/>
</dbReference>
<dbReference type="Proteomes" id="UP000290572">
    <property type="component" value="Unassembled WGS sequence"/>
</dbReference>
<accession>A0A498MW42</accession>
<dbReference type="PANTHER" id="PTHR43899:SF18">
    <property type="entry name" value="VERY-LONG-CHAIN 3-OXOACYL-COA REDUCTASE-B"/>
    <property type="match status" value="1"/>
</dbReference>
<keyword evidence="1" id="KW-0752">Steroid biosynthesis</keyword>
<keyword evidence="3" id="KW-1133">Transmembrane helix</keyword>
<dbReference type="GO" id="GO:0016491">
    <property type="term" value="F:oxidoreductase activity"/>
    <property type="evidence" value="ECO:0007669"/>
    <property type="project" value="UniProtKB-KW"/>
</dbReference>
<gene>
    <name evidence="5" type="ORF">ROHU_001473</name>
    <name evidence="4" type="ORF">ROHU_024696</name>
</gene>
<dbReference type="EMBL" id="QBIY01005173">
    <property type="protein sequence ID" value="RXN38074.1"/>
    <property type="molecule type" value="Genomic_DNA"/>
</dbReference>
<dbReference type="GO" id="GO:0005783">
    <property type="term" value="C:endoplasmic reticulum"/>
    <property type="evidence" value="ECO:0007669"/>
    <property type="project" value="TreeGrafter"/>
</dbReference>
<protein>
    <submittedName>
        <fullName evidence="4">Very-long-chain 3-oxoacyl-reductase-B-like protein</fullName>
    </submittedName>
</protein>
<dbReference type="InterPro" id="IPR002347">
    <property type="entry name" value="SDR_fam"/>
</dbReference>
<keyword evidence="3" id="KW-0812">Transmembrane</keyword>
<proteinExistence type="evidence at protein level"/>
<keyword evidence="7" id="KW-1267">Proteomics identification</keyword>
<dbReference type="GO" id="GO:0006694">
    <property type="term" value="P:steroid biosynthetic process"/>
    <property type="evidence" value="ECO:0007669"/>
    <property type="project" value="UniProtKB-KW"/>
</dbReference>
<comment type="caution">
    <text evidence="4">The sequence shown here is derived from an EMBL/GenBank/DDBJ whole genome shotgun (WGS) entry which is preliminary data.</text>
</comment>
<keyword evidence="1" id="KW-0444">Lipid biosynthesis</keyword>
<dbReference type="CDD" id="cd05356">
    <property type="entry name" value="17beta-HSD1_like_SDR_c"/>
    <property type="match status" value="1"/>
</dbReference>
<evidence type="ECO:0000313" key="6">
    <source>
        <dbReference type="Proteomes" id="UP000290572"/>
    </source>
</evidence>
<dbReference type="AlphaFoldDB" id="A0A498MW42"/>
<dbReference type="InterPro" id="IPR036291">
    <property type="entry name" value="NAD(P)-bd_dom_sf"/>
</dbReference>
<dbReference type="PANTHER" id="PTHR43899">
    <property type="entry name" value="RH59310P"/>
    <property type="match status" value="1"/>
</dbReference>
<dbReference type="Gene3D" id="3.40.50.720">
    <property type="entry name" value="NAD(P)-binding Rossmann-like Domain"/>
    <property type="match status" value="1"/>
</dbReference>
<sequence>MELLTDALYWIGAVTVAWVSVSTLGCLLNGIRVWIVGNGNLMRAAKLGKWAVVTGATDGIGKAYAEELARRGFAIVLISRTQEKLDEVSKAIESKYNVETKTISADFGSVDIYPKIESGLAGLEIGVLVNNVGVSYSYPEFFLNIPDIDSAFVDFFSRGLDAEYKSKGIIIQSVLPFYVTTKLSKIRRPTLDIPTPERYVKAQLSTVGLQTQSNGYFPHAIMGWVTTALLPAKLLNKYVMSMGLSQRARYLKKQKQG</sequence>
<evidence type="ECO:0007829" key="7">
    <source>
        <dbReference type="PeptideAtlas" id="A0A498MW42"/>
    </source>
</evidence>
<evidence type="ECO:0000313" key="4">
    <source>
        <dbReference type="EMBL" id="RXN20835.1"/>
    </source>
</evidence>
<organism evidence="4 6">
    <name type="scientific">Labeo rohita</name>
    <name type="common">Indian major carp</name>
    <name type="synonym">Cyprinus rohita</name>
    <dbReference type="NCBI Taxonomy" id="84645"/>
    <lineage>
        <taxon>Eukaryota</taxon>
        <taxon>Metazoa</taxon>
        <taxon>Chordata</taxon>
        <taxon>Craniata</taxon>
        <taxon>Vertebrata</taxon>
        <taxon>Euteleostomi</taxon>
        <taxon>Actinopterygii</taxon>
        <taxon>Neopterygii</taxon>
        <taxon>Teleostei</taxon>
        <taxon>Ostariophysi</taxon>
        <taxon>Cypriniformes</taxon>
        <taxon>Cyprinidae</taxon>
        <taxon>Labeoninae</taxon>
        <taxon>Labeonini</taxon>
        <taxon>Labeo</taxon>
    </lineage>
</organism>
<keyword evidence="6" id="KW-1185">Reference proteome</keyword>
<keyword evidence="3" id="KW-0472">Membrane</keyword>
<evidence type="ECO:0000313" key="5">
    <source>
        <dbReference type="EMBL" id="RXN38074.1"/>
    </source>
</evidence>
<evidence type="ECO:0000256" key="2">
    <source>
        <dbReference type="ARBA" id="ARBA00023002"/>
    </source>
</evidence>
<dbReference type="PIRSF" id="PIRSF000126">
    <property type="entry name" value="11-beta-HSD1"/>
    <property type="match status" value="1"/>
</dbReference>
<dbReference type="EMBL" id="QBIY01012630">
    <property type="protein sequence ID" value="RXN20835.1"/>
    <property type="molecule type" value="Genomic_DNA"/>
</dbReference>
<keyword evidence="2" id="KW-0560">Oxidoreductase</keyword>
<dbReference type="Pfam" id="PF00106">
    <property type="entry name" value="adh_short"/>
    <property type="match status" value="1"/>
</dbReference>
<dbReference type="SUPFAM" id="SSF51735">
    <property type="entry name" value="NAD(P)-binding Rossmann-fold domains"/>
    <property type="match status" value="1"/>
</dbReference>
<dbReference type="InterPro" id="IPR051019">
    <property type="entry name" value="VLCFA-Steroid_DH"/>
</dbReference>
<feature type="transmembrane region" description="Helical" evidence="3">
    <location>
        <begin position="7"/>
        <end position="35"/>
    </location>
</feature>
<keyword evidence="1" id="KW-0443">Lipid metabolism</keyword>
<evidence type="ECO:0000256" key="3">
    <source>
        <dbReference type="SAM" id="Phobius"/>
    </source>
</evidence>